<evidence type="ECO:0000256" key="2">
    <source>
        <dbReference type="ARBA" id="ARBA00005272"/>
    </source>
</evidence>
<dbReference type="InterPro" id="IPR051169">
    <property type="entry name" value="NADH-Q_oxidoreductase"/>
</dbReference>
<dbReference type="AlphaFoldDB" id="A0A7W3XTT5"/>
<keyword evidence="4" id="KW-0274">FAD</keyword>
<dbReference type="PANTHER" id="PTHR42913:SF3">
    <property type="entry name" value="64 KDA MITOCHONDRIAL NADH DEHYDROGENASE (EUROFUNG)"/>
    <property type="match status" value="1"/>
</dbReference>
<dbReference type="GO" id="GO:0019646">
    <property type="term" value="P:aerobic electron transport chain"/>
    <property type="evidence" value="ECO:0007669"/>
    <property type="project" value="TreeGrafter"/>
</dbReference>
<dbReference type="InterPro" id="IPR023753">
    <property type="entry name" value="FAD/NAD-binding_dom"/>
</dbReference>
<dbReference type="EMBL" id="JACJIP010000038">
    <property type="protein sequence ID" value="MBA9087904.1"/>
    <property type="molecule type" value="Genomic_DNA"/>
</dbReference>
<reference evidence="7 8" key="1">
    <citation type="submission" date="2020-08" db="EMBL/GenBank/DDBJ databases">
        <title>Genomic Encyclopedia of Type Strains, Phase III (KMG-III): the genomes of soil and plant-associated and newly described type strains.</title>
        <authorList>
            <person name="Whitman W."/>
        </authorList>
    </citation>
    <scope>NUCLEOTIDE SEQUENCE [LARGE SCALE GENOMIC DNA]</scope>
    <source>
        <strain evidence="7 8">CECT 8693</strain>
    </source>
</reference>
<proteinExistence type="inferred from homology"/>
<comment type="similarity">
    <text evidence="2">Belongs to the NADH dehydrogenase family.</text>
</comment>
<evidence type="ECO:0000256" key="5">
    <source>
        <dbReference type="ARBA" id="ARBA00023002"/>
    </source>
</evidence>
<evidence type="ECO:0000259" key="6">
    <source>
        <dbReference type="Pfam" id="PF07992"/>
    </source>
</evidence>
<dbReference type="Proteomes" id="UP000567067">
    <property type="component" value="Unassembled WGS sequence"/>
</dbReference>
<dbReference type="SUPFAM" id="SSF51905">
    <property type="entry name" value="FAD/NAD(P)-binding domain"/>
    <property type="match status" value="1"/>
</dbReference>
<organism evidence="7 8">
    <name type="scientific">Fontibacillus solani</name>
    <dbReference type="NCBI Taxonomy" id="1572857"/>
    <lineage>
        <taxon>Bacteria</taxon>
        <taxon>Bacillati</taxon>
        <taxon>Bacillota</taxon>
        <taxon>Bacilli</taxon>
        <taxon>Bacillales</taxon>
        <taxon>Paenibacillaceae</taxon>
        <taxon>Fontibacillus</taxon>
    </lineage>
</organism>
<dbReference type="InterPro" id="IPR036188">
    <property type="entry name" value="FAD/NAD-bd_sf"/>
</dbReference>
<keyword evidence="8" id="KW-1185">Reference proteome</keyword>
<evidence type="ECO:0000256" key="1">
    <source>
        <dbReference type="ARBA" id="ARBA00001974"/>
    </source>
</evidence>
<dbReference type="Pfam" id="PF07992">
    <property type="entry name" value="Pyr_redox_2"/>
    <property type="match status" value="1"/>
</dbReference>
<comment type="cofactor">
    <cofactor evidence="1">
        <name>FAD</name>
        <dbReference type="ChEBI" id="CHEBI:57692"/>
    </cofactor>
</comment>
<protein>
    <submittedName>
        <fullName evidence="7">NADH dehydrogenase FAD-containing subunit</fullName>
    </submittedName>
</protein>
<evidence type="ECO:0000313" key="7">
    <source>
        <dbReference type="EMBL" id="MBA9087904.1"/>
    </source>
</evidence>
<evidence type="ECO:0000256" key="4">
    <source>
        <dbReference type="ARBA" id="ARBA00022827"/>
    </source>
</evidence>
<feature type="domain" description="FAD/NAD(P)-binding" evidence="6">
    <location>
        <begin position="3"/>
        <end position="163"/>
    </location>
</feature>
<gene>
    <name evidence="7" type="ORF">FHR92_004397</name>
</gene>
<keyword evidence="3" id="KW-0285">Flavoprotein</keyword>
<evidence type="ECO:0000313" key="8">
    <source>
        <dbReference type="Proteomes" id="UP000567067"/>
    </source>
</evidence>
<accession>A0A7W3XTT5</accession>
<keyword evidence="5" id="KW-0560">Oxidoreductase</keyword>
<dbReference type="PANTHER" id="PTHR42913">
    <property type="entry name" value="APOPTOSIS-INDUCING FACTOR 1"/>
    <property type="match status" value="1"/>
</dbReference>
<comment type="caution">
    <text evidence="7">The sequence shown here is derived from an EMBL/GenBank/DDBJ whole genome shotgun (WGS) entry which is preliminary data.</text>
</comment>
<dbReference type="GO" id="GO:0003955">
    <property type="term" value="F:NAD(P)H dehydrogenase (quinone) activity"/>
    <property type="evidence" value="ECO:0007669"/>
    <property type="project" value="TreeGrafter"/>
</dbReference>
<sequence>MSFVIGGAGCRGVEIVAELADRIPQLCRKYDVDPSLVHVYNVEAAPTALPGFDSEMVDYAMDVLQKKGVEFKTGLAITECKPDGVYLTTGERIKAATVVWTGGVRGNRLIEAAGFETVRGRVKVDEYLHAPGHENVFVIGDSSLIFDAEGHPYPPTAQMAIQQRIICAQNIVASIRGKELKNFIFSNKGTVVSLGKGEGIALAPGKRYKGWRAVQLKKLIAIRYLFTIGGIMLALRKGRFL</sequence>
<evidence type="ECO:0000256" key="3">
    <source>
        <dbReference type="ARBA" id="ARBA00022630"/>
    </source>
</evidence>
<name>A0A7W3XTT5_9BACL</name>
<dbReference type="Gene3D" id="3.50.50.100">
    <property type="match status" value="1"/>
</dbReference>